<accession>A0A2D1QGD7</accession>
<dbReference type="AlphaFoldDB" id="A0A2D1QGD7"/>
<dbReference type="Proteomes" id="UP000222916">
    <property type="component" value="Chromosome"/>
</dbReference>
<dbReference type="EMBL" id="CP022426">
    <property type="protein sequence ID" value="ATP09479.1"/>
    <property type="molecule type" value="Genomic_DNA"/>
</dbReference>
<evidence type="ECO:0000256" key="1">
    <source>
        <dbReference type="SAM" id="Phobius"/>
    </source>
</evidence>
<proteinExistence type="predicted"/>
<evidence type="ECO:0000313" key="3">
    <source>
        <dbReference type="Proteomes" id="UP000222916"/>
    </source>
</evidence>
<evidence type="ECO:0000313" key="2">
    <source>
        <dbReference type="EMBL" id="ATP09479.1"/>
    </source>
</evidence>
<keyword evidence="1" id="KW-0472">Membrane</keyword>
<keyword evidence="1" id="KW-0812">Transmembrane</keyword>
<protein>
    <submittedName>
        <fullName evidence="2">Uncharacterized protein</fullName>
    </submittedName>
</protein>
<gene>
    <name evidence="2" type="ORF">Asalp_23230</name>
</gene>
<feature type="transmembrane region" description="Helical" evidence="1">
    <location>
        <begin position="17"/>
        <end position="34"/>
    </location>
</feature>
<organism evidence="2 3">
    <name type="scientific">Aeromonas salmonicida subsp. pectinolytica 34mel</name>
    <dbReference type="NCBI Taxonomy" id="1324960"/>
    <lineage>
        <taxon>Bacteria</taxon>
        <taxon>Pseudomonadati</taxon>
        <taxon>Pseudomonadota</taxon>
        <taxon>Gammaproteobacteria</taxon>
        <taxon>Aeromonadales</taxon>
        <taxon>Aeromonadaceae</taxon>
        <taxon>Aeromonas</taxon>
    </lineage>
</organism>
<keyword evidence="1" id="KW-1133">Transmembrane helix</keyword>
<reference evidence="3" key="1">
    <citation type="journal article" date="2018" name="BMC Genomics">
        <title>The complete and fully assembled genome sequence of Aeromonas salmonicida subsp. pectinolytica and its comparative analysis with other Aeromonas species: investigation of the mobilome in environmental and pathogenic strains.</title>
        <authorList>
            <person name="Pfeiffer F."/>
            <person name="Zamora-Lagos M.A."/>
            <person name="Blettinger M."/>
            <person name="Yeroslaviz A."/>
            <person name="Dahl A."/>
            <person name="Gruber S."/>
            <person name="Habermann B.H."/>
        </authorList>
    </citation>
    <scope>NUCLEOTIDE SEQUENCE [LARGE SCALE GENOMIC DNA]</scope>
    <source>
        <strain evidence="3">34mel</strain>
    </source>
</reference>
<name>A0A2D1QGD7_AERSA</name>
<sequence length="53" mass="6103">MIVAKRLINHVGLENNLTVMAIKAVLVILCILVMSRRFVAERWLDVALARSWR</sequence>